<name>A0A7R8H5D3_LEPSM</name>
<feature type="domain" description="Transposable element P transposase-like RNase H" evidence="1">
    <location>
        <begin position="11"/>
        <end position="66"/>
    </location>
</feature>
<dbReference type="EMBL" id="HG994594">
    <property type="protein sequence ID" value="CAF2861572.1"/>
    <property type="molecule type" value="Genomic_DNA"/>
</dbReference>
<organism evidence="2 3">
    <name type="scientific">Lepeophtheirus salmonis</name>
    <name type="common">Salmon louse</name>
    <name type="synonym">Caligus salmonis</name>
    <dbReference type="NCBI Taxonomy" id="72036"/>
    <lineage>
        <taxon>Eukaryota</taxon>
        <taxon>Metazoa</taxon>
        <taxon>Ecdysozoa</taxon>
        <taxon>Arthropoda</taxon>
        <taxon>Crustacea</taxon>
        <taxon>Multicrustacea</taxon>
        <taxon>Hexanauplia</taxon>
        <taxon>Copepoda</taxon>
        <taxon>Siphonostomatoida</taxon>
        <taxon>Caligidae</taxon>
        <taxon>Lepeophtheirus</taxon>
    </lineage>
</organism>
<dbReference type="InterPro" id="IPR048365">
    <property type="entry name" value="TNP-like_RNaseH_N"/>
</dbReference>
<dbReference type="Proteomes" id="UP000675881">
    <property type="component" value="Chromosome 15"/>
</dbReference>
<reference evidence="2" key="1">
    <citation type="submission" date="2021-02" db="EMBL/GenBank/DDBJ databases">
        <authorList>
            <person name="Bekaert M."/>
        </authorList>
    </citation>
    <scope>NUCLEOTIDE SEQUENCE</scope>
    <source>
        <strain evidence="2">IoA-00</strain>
    </source>
</reference>
<dbReference type="Pfam" id="PF21787">
    <property type="entry name" value="TNP-like_RNaseH_N"/>
    <property type="match status" value="1"/>
</dbReference>
<proteinExistence type="predicted"/>
<protein>
    <submittedName>
        <fullName evidence="2">(salmon louse) hypothetical protein</fullName>
    </submittedName>
</protein>
<accession>A0A7R8H5D3</accession>
<evidence type="ECO:0000313" key="3">
    <source>
        <dbReference type="Proteomes" id="UP000675881"/>
    </source>
</evidence>
<dbReference type="AlphaFoldDB" id="A0A7R8H5D3"/>
<gene>
    <name evidence="2" type="ORF">LSAA_5838</name>
</gene>
<keyword evidence="3" id="KW-1185">Reference proteome</keyword>
<sequence length="482" mass="55348">MKTQKIYGPHSKVQVVMMRGLVEKWKQPIWFHFDTTMTKKLLDYIIIKMESNSFEIRAIVCDLGNHTLRSQLGIDKGNFFFTNLFDCSRVVYIFPDSPNLLKLWIIEEKIPDNLKLLLSLNLFTFTAKEEQDNDQSKEARAKENASRNNEQLVRCSKYQANYDKVKAQISAGGDDDHPGAVGAMKRMIILEIGKNCETLVSNPAVQIEKEYDVYRIEDEEEKRICNKANHWRHLRYHNCSCGFCNKPSTRSVQKWDLNFEGLSYISGFIAHKMKLLHPNLGKKTSDIYLNDHGLTLWIYHLSRGGLMVPSDNFFELKSFRPEVQGIPFTSIRSSSKNEGYVMQQIEYSKGRITGLENMEPAKTLLCFLINCISGHYKGTAAIIPVSQISSELIQTSFYSVLKMVSTIGFDFVLIAMSANFNHIRELYEKERLLPVRYAPKLTDNVIHPRTIERTCVKLADSCFHDSTISGLRTFAETNQCGR</sequence>
<evidence type="ECO:0000259" key="1">
    <source>
        <dbReference type="Pfam" id="PF21787"/>
    </source>
</evidence>
<evidence type="ECO:0000313" key="2">
    <source>
        <dbReference type="EMBL" id="CAF2861572.1"/>
    </source>
</evidence>